<reference evidence="9 10" key="1">
    <citation type="journal article" date="2011" name="J. Bacteriol.">
        <title>Genome sequence of the verrucomicrobium Opitutus terrae PB90-1, an abundant inhabitant of rice paddy soil ecosystems.</title>
        <authorList>
            <person name="van Passel M.W."/>
            <person name="Kant R."/>
            <person name="Palva A."/>
            <person name="Copeland A."/>
            <person name="Lucas S."/>
            <person name="Lapidus A."/>
            <person name="Glavina del Rio T."/>
            <person name="Pitluck S."/>
            <person name="Goltsman E."/>
            <person name="Clum A."/>
            <person name="Sun H."/>
            <person name="Schmutz J."/>
            <person name="Larimer F.W."/>
            <person name="Land M.L."/>
            <person name="Hauser L."/>
            <person name="Kyrpides N."/>
            <person name="Mikhailova N."/>
            <person name="Richardson P.P."/>
            <person name="Janssen P.H."/>
            <person name="de Vos W.M."/>
            <person name="Smidt H."/>
        </authorList>
    </citation>
    <scope>NUCLEOTIDE SEQUENCE [LARGE SCALE GENOMIC DNA]</scope>
    <source>
        <strain evidence="10">DSM 11246 / JCM 15787 / PB90-1</strain>
    </source>
</reference>
<keyword evidence="4" id="KW-0808">Transferase</keyword>
<evidence type="ECO:0000256" key="6">
    <source>
        <dbReference type="SAM" id="MobiDB-lite"/>
    </source>
</evidence>
<dbReference type="GO" id="GO:0005694">
    <property type="term" value="C:chromosome"/>
    <property type="evidence" value="ECO:0007669"/>
    <property type="project" value="UniProtKB-SubCell"/>
</dbReference>
<dbReference type="SMART" id="SM00317">
    <property type="entry name" value="SET"/>
    <property type="match status" value="1"/>
</dbReference>
<dbReference type="STRING" id="452637.Oter_4528"/>
<evidence type="ECO:0000259" key="8">
    <source>
        <dbReference type="PROSITE" id="PS50868"/>
    </source>
</evidence>
<dbReference type="KEGG" id="ote:Oter_4528"/>
<dbReference type="Proteomes" id="UP000007013">
    <property type="component" value="Chromosome"/>
</dbReference>
<evidence type="ECO:0000313" key="10">
    <source>
        <dbReference type="Proteomes" id="UP000007013"/>
    </source>
</evidence>
<proteinExistence type="predicted"/>
<evidence type="ECO:0000256" key="4">
    <source>
        <dbReference type="ARBA" id="ARBA00022679"/>
    </source>
</evidence>
<sequence>MKRILPFAIRPVFTTRCGLKHTRPKSSSARPPQPTTSPHSPWIRVAGSVIHGRGVYARVAIPAGTRVIEYTGERITKAEARRREVQRLARASVGNDGCVTIFELNQRYDLDARDTDSPAKLINHSCAPNCRAENIRGHIWIVARCDIPAGEELTFDYGFPLSEWRLHPCRCGEPSCPGYIVNSGQRWRLRRLLRAEKRRASNSGRGSAVPQVEPAVPAGSQET</sequence>
<dbReference type="PROSITE" id="PS50868">
    <property type="entry name" value="POST_SET"/>
    <property type="match status" value="1"/>
</dbReference>
<evidence type="ECO:0000259" key="7">
    <source>
        <dbReference type="PROSITE" id="PS50280"/>
    </source>
</evidence>
<gene>
    <name evidence="9" type="ordered locus">Oter_4528</name>
</gene>
<name>B1ZQP8_OPITP</name>
<dbReference type="eggNOG" id="COG2940">
    <property type="taxonomic scope" value="Bacteria"/>
</dbReference>
<feature type="region of interest" description="Disordered" evidence="6">
    <location>
        <begin position="19"/>
        <end position="42"/>
    </location>
</feature>
<dbReference type="EMBL" id="CP001032">
    <property type="protein sequence ID" value="ACB77799.1"/>
    <property type="molecule type" value="Genomic_DNA"/>
</dbReference>
<dbReference type="InterPro" id="IPR001214">
    <property type="entry name" value="SET_dom"/>
</dbReference>
<evidence type="ECO:0000256" key="2">
    <source>
        <dbReference type="ARBA" id="ARBA00022454"/>
    </source>
</evidence>
<feature type="domain" description="SET" evidence="7">
    <location>
        <begin position="41"/>
        <end position="158"/>
    </location>
</feature>
<dbReference type="PANTHER" id="PTHR22884">
    <property type="entry name" value="SET DOMAIN PROTEINS"/>
    <property type="match status" value="1"/>
</dbReference>
<dbReference type="Pfam" id="PF00856">
    <property type="entry name" value="SET"/>
    <property type="match status" value="1"/>
</dbReference>
<feature type="domain" description="Post-SET" evidence="8">
    <location>
        <begin position="165"/>
        <end position="181"/>
    </location>
</feature>
<dbReference type="InterPro" id="IPR050777">
    <property type="entry name" value="SET2_Histone-Lys_MeTrsfase"/>
</dbReference>
<keyword evidence="3" id="KW-0489">Methyltransferase</keyword>
<dbReference type="PROSITE" id="PS50280">
    <property type="entry name" value="SET"/>
    <property type="match status" value="1"/>
</dbReference>
<keyword evidence="5" id="KW-0949">S-adenosyl-L-methionine</keyword>
<dbReference type="InterPro" id="IPR046341">
    <property type="entry name" value="SET_dom_sf"/>
</dbReference>
<dbReference type="InterPro" id="IPR003616">
    <property type="entry name" value="Post-SET_dom"/>
</dbReference>
<dbReference type="Gene3D" id="2.170.270.10">
    <property type="entry name" value="SET domain"/>
    <property type="match status" value="1"/>
</dbReference>
<evidence type="ECO:0000256" key="1">
    <source>
        <dbReference type="ARBA" id="ARBA00004286"/>
    </source>
</evidence>
<evidence type="ECO:0000313" key="9">
    <source>
        <dbReference type="EMBL" id="ACB77799.1"/>
    </source>
</evidence>
<organism evidence="9 10">
    <name type="scientific">Opitutus terrae (strain DSM 11246 / JCM 15787 / PB90-1)</name>
    <dbReference type="NCBI Taxonomy" id="452637"/>
    <lineage>
        <taxon>Bacteria</taxon>
        <taxon>Pseudomonadati</taxon>
        <taxon>Verrucomicrobiota</taxon>
        <taxon>Opitutia</taxon>
        <taxon>Opitutales</taxon>
        <taxon>Opitutaceae</taxon>
        <taxon>Opitutus</taxon>
    </lineage>
</organism>
<accession>B1ZQP8</accession>
<dbReference type="AlphaFoldDB" id="B1ZQP8"/>
<protein>
    <submittedName>
        <fullName evidence="9">Nuclear protein SET</fullName>
    </submittedName>
</protein>
<evidence type="ECO:0000256" key="3">
    <source>
        <dbReference type="ARBA" id="ARBA00022603"/>
    </source>
</evidence>
<evidence type="ECO:0000256" key="5">
    <source>
        <dbReference type="ARBA" id="ARBA00022691"/>
    </source>
</evidence>
<dbReference type="GO" id="GO:0032259">
    <property type="term" value="P:methylation"/>
    <property type="evidence" value="ECO:0007669"/>
    <property type="project" value="UniProtKB-KW"/>
</dbReference>
<keyword evidence="2" id="KW-0158">Chromosome</keyword>
<feature type="region of interest" description="Disordered" evidence="6">
    <location>
        <begin position="198"/>
        <end position="223"/>
    </location>
</feature>
<keyword evidence="10" id="KW-1185">Reference proteome</keyword>
<dbReference type="SUPFAM" id="SSF82199">
    <property type="entry name" value="SET domain"/>
    <property type="match status" value="1"/>
</dbReference>
<dbReference type="GO" id="GO:0008168">
    <property type="term" value="F:methyltransferase activity"/>
    <property type="evidence" value="ECO:0007669"/>
    <property type="project" value="UniProtKB-KW"/>
</dbReference>
<comment type="subcellular location">
    <subcellularLocation>
        <location evidence="1">Chromosome</location>
    </subcellularLocation>
</comment>
<dbReference type="HOGENOM" id="CLU_020840_4_1_0"/>